<feature type="region of interest" description="Disordered" evidence="1">
    <location>
        <begin position="1"/>
        <end position="28"/>
    </location>
</feature>
<dbReference type="EMBL" id="PKPP01002704">
    <property type="protein sequence ID" value="PWA73652.1"/>
    <property type="molecule type" value="Genomic_DNA"/>
</dbReference>
<evidence type="ECO:0000313" key="2">
    <source>
        <dbReference type="EMBL" id="PWA73652.1"/>
    </source>
</evidence>
<sequence>MKFHPQLAHTRLLEHDTSRRAGKEVPETKQWRMAHYSEERKAMINEKADIL</sequence>
<feature type="compositionally biased region" description="Basic and acidic residues" evidence="1">
    <location>
        <begin position="11"/>
        <end position="28"/>
    </location>
</feature>
<evidence type="ECO:0000256" key="1">
    <source>
        <dbReference type="SAM" id="MobiDB-lite"/>
    </source>
</evidence>
<gene>
    <name evidence="2" type="ORF">CTI12_AA259620</name>
</gene>
<proteinExistence type="predicted"/>
<reference evidence="2 3" key="1">
    <citation type="journal article" date="2018" name="Mol. Plant">
        <title>The genome of Artemisia annua provides insight into the evolution of Asteraceae family and artemisinin biosynthesis.</title>
        <authorList>
            <person name="Shen Q."/>
            <person name="Zhang L."/>
            <person name="Liao Z."/>
            <person name="Wang S."/>
            <person name="Yan T."/>
            <person name="Shi P."/>
            <person name="Liu M."/>
            <person name="Fu X."/>
            <person name="Pan Q."/>
            <person name="Wang Y."/>
            <person name="Lv Z."/>
            <person name="Lu X."/>
            <person name="Zhang F."/>
            <person name="Jiang W."/>
            <person name="Ma Y."/>
            <person name="Chen M."/>
            <person name="Hao X."/>
            <person name="Li L."/>
            <person name="Tang Y."/>
            <person name="Lv G."/>
            <person name="Zhou Y."/>
            <person name="Sun X."/>
            <person name="Brodelius P.E."/>
            <person name="Rose J.K.C."/>
            <person name="Tang K."/>
        </authorList>
    </citation>
    <scope>NUCLEOTIDE SEQUENCE [LARGE SCALE GENOMIC DNA]</scope>
    <source>
        <strain evidence="3">cv. Huhao1</strain>
        <tissue evidence="2">Leaf</tissue>
    </source>
</reference>
<name>A0A2U1NJG8_ARTAN</name>
<keyword evidence="3" id="KW-1185">Reference proteome</keyword>
<dbReference type="Proteomes" id="UP000245207">
    <property type="component" value="Unassembled WGS sequence"/>
</dbReference>
<evidence type="ECO:0000313" key="3">
    <source>
        <dbReference type="Proteomes" id="UP000245207"/>
    </source>
</evidence>
<accession>A0A2U1NJG8</accession>
<organism evidence="2 3">
    <name type="scientific">Artemisia annua</name>
    <name type="common">Sweet wormwood</name>
    <dbReference type="NCBI Taxonomy" id="35608"/>
    <lineage>
        <taxon>Eukaryota</taxon>
        <taxon>Viridiplantae</taxon>
        <taxon>Streptophyta</taxon>
        <taxon>Embryophyta</taxon>
        <taxon>Tracheophyta</taxon>
        <taxon>Spermatophyta</taxon>
        <taxon>Magnoliopsida</taxon>
        <taxon>eudicotyledons</taxon>
        <taxon>Gunneridae</taxon>
        <taxon>Pentapetalae</taxon>
        <taxon>asterids</taxon>
        <taxon>campanulids</taxon>
        <taxon>Asterales</taxon>
        <taxon>Asteraceae</taxon>
        <taxon>Asteroideae</taxon>
        <taxon>Anthemideae</taxon>
        <taxon>Artemisiinae</taxon>
        <taxon>Artemisia</taxon>
    </lineage>
</organism>
<comment type="caution">
    <text evidence="2">The sequence shown here is derived from an EMBL/GenBank/DDBJ whole genome shotgun (WGS) entry which is preliminary data.</text>
</comment>
<protein>
    <submittedName>
        <fullName evidence="2">Uncharacterized protein</fullName>
    </submittedName>
</protein>
<dbReference type="AlphaFoldDB" id="A0A2U1NJG8"/>